<dbReference type="PROSITE" id="PS51186">
    <property type="entry name" value="GNAT"/>
    <property type="match status" value="1"/>
</dbReference>
<evidence type="ECO:0000313" key="3">
    <source>
        <dbReference type="Proteomes" id="UP000192486"/>
    </source>
</evidence>
<name>A0ABM6JZZ8_SPOUR</name>
<evidence type="ECO:0000259" key="1">
    <source>
        <dbReference type="PROSITE" id="PS51186"/>
    </source>
</evidence>
<keyword evidence="3" id="KW-1185">Reference proteome</keyword>
<proteinExistence type="predicted"/>
<accession>A0ABM6JZZ8</accession>
<sequence>MTVKIVSDEIGQQDAYTVRKKVFVEEQGVPLILELDEHDQEAIHFVVYDEVDQPIGAGRMRGLVNAHGKIERICILPEHRGKHLGFLIMNTLEEHALKNSMKKLVLNAQSYAVPFYEKLGYVVTSPEFMDADIPHRAMEKSLKND</sequence>
<dbReference type="Proteomes" id="UP000192486">
    <property type="component" value="Chromosome"/>
</dbReference>
<feature type="domain" description="N-acetyltransferase" evidence="1">
    <location>
        <begin position="1"/>
        <end position="143"/>
    </location>
</feature>
<dbReference type="PANTHER" id="PTHR13355:SF11">
    <property type="entry name" value="GLUCOSAMINE 6-PHOSPHATE N-ACETYLTRANSFERASE"/>
    <property type="match status" value="1"/>
</dbReference>
<evidence type="ECO:0000313" key="2">
    <source>
        <dbReference type="EMBL" id="ARF15788.1"/>
    </source>
</evidence>
<reference evidence="2 3" key="1">
    <citation type="submission" date="2016-04" db="EMBL/GenBank/DDBJ databases">
        <title>Comparative Genomics and Epigenetics of Sporosarcina ureae.</title>
        <authorList>
            <person name="Oliver A.S."/>
            <person name="Cooper K.K."/>
        </authorList>
    </citation>
    <scope>NUCLEOTIDE SEQUENCE [LARGE SCALE GENOMIC DNA]</scope>
    <source>
        <strain evidence="2 3">S204</strain>
    </source>
</reference>
<protein>
    <submittedName>
        <fullName evidence="2">Acetyltransferase</fullName>
    </submittedName>
</protein>
<organism evidence="2 3">
    <name type="scientific">Sporosarcina ureae</name>
    <dbReference type="NCBI Taxonomy" id="1571"/>
    <lineage>
        <taxon>Bacteria</taxon>
        <taxon>Bacillati</taxon>
        <taxon>Bacillota</taxon>
        <taxon>Bacilli</taxon>
        <taxon>Bacillales</taxon>
        <taxon>Caryophanaceae</taxon>
        <taxon>Sporosarcina</taxon>
    </lineage>
</organism>
<dbReference type="CDD" id="cd04301">
    <property type="entry name" value="NAT_SF"/>
    <property type="match status" value="1"/>
</dbReference>
<dbReference type="InterPro" id="IPR016181">
    <property type="entry name" value="Acyl_CoA_acyltransferase"/>
</dbReference>
<dbReference type="InterPro" id="IPR039143">
    <property type="entry name" value="GNPNAT1-like"/>
</dbReference>
<dbReference type="PANTHER" id="PTHR13355">
    <property type="entry name" value="GLUCOSAMINE 6-PHOSPHATE N-ACETYLTRANSFERASE"/>
    <property type="match status" value="1"/>
</dbReference>
<gene>
    <name evidence="2" type="ORF">SporoS204_13960</name>
</gene>
<dbReference type="InterPro" id="IPR000182">
    <property type="entry name" value="GNAT_dom"/>
</dbReference>
<dbReference type="EMBL" id="CP015108">
    <property type="protein sequence ID" value="ARF15788.1"/>
    <property type="molecule type" value="Genomic_DNA"/>
</dbReference>
<dbReference type="Pfam" id="PF13673">
    <property type="entry name" value="Acetyltransf_10"/>
    <property type="match status" value="1"/>
</dbReference>
<dbReference type="Gene3D" id="3.40.630.30">
    <property type="match status" value="1"/>
</dbReference>
<dbReference type="SUPFAM" id="SSF55729">
    <property type="entry name" value="Acyl-CoA N-acyltransferases (Nat)"/>
    <property type="match status" value="1"/>
</dbReference>